<dbReference type="Pfam" id="PF12796">
    <property type="entry name" value="Ank_2"/>
    <property type="match status" value="3"/>
</dbReference>
<evidence type="ECO:0000256" key="2">
    <source>
        <dbReference type="ARBA" id="ARBA00023043"/>
    </source>
</evidence>
<protein>
    <submittedName>
        <fullName evidence="4">Uncharacterized protein</fullName>
    </submittedName>
</protein>
<dbReference type="SMART" id="SM00248">
    <property type="entry name" value="ANK"/>
    <property type="match status" value="12"/>
</dbReference>
<evidence type="ECO:0000256" key="3">
    <source>
        <dbReference type="PROSITE-ProRule" id="PRU00023"/>
    </source>
</evidence>
<dbReference type="AlphaFoldDB" id="A0ABD2XCX2"/>
<proteinExistence type="predicted"/>
<dbReference type="PROSITE" id="PS50088">
    <property type="entry name" value="ANK_REPEAT"/>
    <property type="match status" value="6"/>
</dbReference>
<dbReference type="EMBL" id="JBJJXI010000032">
    <property type="protein sequence ID" value="KAL3402950.1"/>
    <property type="molecule type" value="Genomic_DNA"/>
</dbReference>
<dbReference type="SUPFAM" id="SSF48403">
    <property type="entry name" value="Ankyrin repeat"/>
    <property type="match status" value="3"/>
</dbReference>
<feature type="repeat" description="ANK" evidence="3">
    <location>
        <begin position="194"/>
        <end position="228"/>
    </location>
</feature>
<evidence type="ECO:0000313" key="5">
    <source>
        <dbReference type="Proteomes" id="UP001627154"/>
    </source>
</evidence>
<comment type="caution">
    <text evidence="4">The sequence shown here is derived from an EMBL/GenBank/DDBJ whole genome shotgun (WGS) entry which is preliminary data.</text>
</comment>
<name>A0ABD2XCX2_9HYME</name>
<accession>A0ABD2XCX2</accession>
<feature type="repeat" description="ANK" evidence="3">
    <location>
        <begin position="271"/>
        <end position="303"/>
    </location>
</feature>
<sequence>MYKIDENNQIRYYSIDTPEYHDYQRRRFSQDNIIKLKAMRENVTWEIEEERREFLRQLYDLIENWTGQLPHLRDIFRRDEINWLVAEEVKSKKPCSFIDFVIETDYKDEPDVDKYGKPSPRRTTAVHHLFGERTDHYSGLVSKLFNIYDRFDVNYTDEFGLTHFHVACRHGCELVVYKFLELGRVDPNCLVPETGDSPLHLALDLYSDGKKILRLLLPRGANPNLTNNKGMTPLHSICDSHCNNEVELSEMLFKLSEEKYHPVQIDARDELGNTPLHLALQKGPKMLVELLLKRGANAHLANKEGFTPLHIICNSHSSYNSNLLKVLFELSDEKYHPVEIDARDELENTPLHLALYNGDKEIVELLLRRGAHTNLANKEGFTPLHIICNSHSSYNSDLLKMIFELSDAKYHPVQINARDELGNTPLHLALNNGPKKVVELLLKRGANPNVANKEGFTPLHIACNDNFDDEELVKMLFKFSNIKYHPVHINAQDDLGHTALHYALLSQNKSLVEHLLKKGSDPNLATEKGSTSLHIIFNDRRHHKEFAKILFELSNEKYHPLQVNARDKLGRTPLQLAVAYIFPNEVDVLLDHGADLSNFAFPDIIASQRYKNRRKLELELASGALAVVESLEKKGFELYRSDALKIMKFFAKYKLFANSMDLEKSWYDNTEFVTGAKEIMVNPSLSLYDLMQLGPEEAAKQITYRNYFEIAKSHELWVLLLTTKQCKACFLYLCEIMSRGFFRSWALDCFYEITHKRLPILCCDKVLDVLENQDLCNICLATTIQSSW</sequence>
<dbReference type="PROSITE" id="PS50297">
    <property type="entry name" value="ANK_REP_REGION"/>
    <property type="match status" value="6"/>
</dbReference>
<dbReference type="Proteomes" id="UP001627154">
    <property type="component" value="Unassembled WGS sequence"/>
</dbReference>
<dbReference type="Gene3D" id="1.25.40.20">
    <property type="entry name" value="Ankyrin repeat-containing domain"/>
    <property type="match status" value="4"/>
</dbReference>
<evidence type="ECO:0000256" key="1">
    <source>
        <dbReference type="ARBA" id="ARBA00022737"/>
    </source>
</evidence>
<feature type="repeat" description="ANK" evidence="3">
    <location>
        <begin position="495"/>
        <end position="527"/>
    </location>
</feature>
<feature type="repeat" description="ANK" evidence="3">
    <location>
        <begin position="569"/>
        <end position="597"/>
    </location>
</feature>
<evidence type="ECO:0000313" key="4">
    <source>
        <dbReference type="EMBL" id="KAL3402950.1"/>
    </source>
</evidence>
<gene>
    <name evidence="4" type="ORF">TKK_004107</name>
</gene>
<organism evidence="4 5">
    <name type="scientific">Trichogramma kaykai</name>
    <dbReference type="NCBI Taxonomy" id="54128"/>
    <lineage>
        <taxon>Eukaryota</taxon>
        <taxon>Metazoa</taxon>
        <taxon>Ecdysozoa</taxon>
        <taxon>Arthropoda</taxon>
        <taxon>Hexapoda</taxon>
        <taxon>Insecta</taxon>
        <taxon>Pterygota</taxon>
        <taxon>Neoptera</taxon>
        <taxon>Endopterygota</taxon>
        <taxon>Hymenoptera</taxon>
        <taxon>Apocrita</taxon>
        <taxon>Proctotrupomorpha</taxon>
        <taxon>Chalcidoidea</taxon>
        <taxon>Trichogrammatidae</taxon>
        <taxon>Trichogramma</taxon>
    </lineage>
</organism>
<keyword evidence="2 3" id="KW-0040">ANK repeat</keyword>
<dbReference type="InterPro" id="IPR002110">
    <property type="entry name" value="Ankyrin_rpt"/>
</dbReference>
<keyword evidence="5" id="KW-1185">Reference proteome</keyword>
<feature type="repeat" description="ANK" evidence="3">
    <location>
        <begin position="421"/>
        <end position="453"/>
    </location>
</feature>
<dbReference type="PANTHER" id="PTHR24161">
    <property type="entry name" value="ANK_REP_REGION DOMAIN-CONTAINING PROTEIN-RELATED"/>
    <property type="match status" value="1"/>
</dbReference>
<dbReference type="PRINTS" id="PR01415">
    <property type="entry name" value="ANKYRIN"/>
</dbReference>
<feature type="repeat" description="ANK" evidence="3">
    <location>
        <begin position="346"/>
        <end position="378"/>
    </location>
</feature>
<keyword evidence="1" id="KW-0677">Repeat</keyword>
<reference evidence="4 5" key="1">
    <citation type="journal article" date="2024" name="bioRxiv">
        <title>A reference genome for Trichogramma kaykai: A tiny desert-dwelling parasitoid wasp with competing sex-ratio distorters.</title>
        <authorList>
            <person name="Culotta J."/>
            <person name="Lindsey A.R."/>
        </authorList>
    </citation>
    <scope>NUCLEOTIDE SEQUENCE [LARGE SCALE GENOMIC DNA]</scope>
    <source>
        <strain evidence="4 5">KSX58</strain>
    </source>
</reference>
<dbReference type="PANTHER" id="PTHR24161:SF124">
    <property type="entry name" value="TRANSIENT RECEPTOR POTENTIAL CHANNEL PYREXIA"/>
    <property type="match status" value="1"/>
</dbReference>
<dbReference type="InterPro" id="IPR036770">
    <property type="entry name" value="Ankyrin_rpt-contain_sf"/>
</dbReference>